<evidence type="ECO:0000313" key="2">
    <source>
        <dbReference type="Proteomes" id="UP001549773"/>
    </source>
</evidence>
<proteinExistence type="predicted"/>
<keyword evidence="2" id="KW-1185">Reference proteome</keyword>
<comment type="caution">
    <text evidence="1">The sequence shown here is derived from an EMBL/GenBank/DDBJ whole genome shotgun (WGS) entry which is preliminary data.</text>
</comment>
<dbReference type="Proteomes" id="UP001549773">
    <property type="component" value="Unassembled WGS sequence"/>
</dbReference>
<dbReference type="PROSITE" id="PS51257">
    <property type="entry name" value="PROKAR_LIPOPROTEIN"/>
    <property type="match status" value="1"/>
</dbReference>
<gene>
    <name evidence="1" type="ORF">ABXZ32_10530</name>
</gene>
<dbReference type="RefSeq" id="WP_354618638.1">
    <property type="nucleotide sequence ID" value="NZ_JBEWYP010000005.1"/>
</dbReference>
<accession>A0ABV2TZX5</accession>
<reference evidence="1 2" key="1">
    <citation type="submission" date="2024-07" db="EMBL/GenBank/DDBJ databases">
        <title>The genome sequence of type strain Sediminicola luteus GDMCC 1.2596T.</title>
        <authorList>
            <person name="Liu Y."/>
        </authorList>
    </citation>
    <scope>NUCLEOTIDE SEQUENCE [LARGE SCALE GENOMIC DNA]</scope>
    <source>
        <strain evidence="1 2">GDMCC 1.2596</strain>
    </source>
</reference>
<sequence>MGIYQKILLLGGVLLVFGCGKEKVNTAKALQSEEDRVEIMETIINDDKMISQFMDKMIAHEEAKHLMGEKRDMMHMKEMMGEISKDSTKAGMMMDHMMAMMEKDSAQCRMMCRRMANNPHMKGMMMLDSTKVCPMHD</sequence>
<dbReference type="EMBL" id="JBEWYP010000005">
    <property type="protein sequence ID" value="MET7029834.1"/>
    <property type="molecule type" value="Genomic_DNA"/>
</dbReference>
<protein>
    <submittedName>
        <fullName evidence="1">Uncharacterized protein</fullName>
    </submittedName>
</protein>
<organism evidence="1 2">
    <name type="scientific">Sediminicola luteus</name>
    <dbReference type="NCBI Taxonomy" id="319238"/>
    <lineage>
        <taxon>Bacteria</taxon>
        <taxon>Pseudomonadati</taxon>
        <taxon>Bacteroidota</taxon>
        <taxon>Flavobacteriia</taxon>
        <taxon>Flavobacteriales</taxon>
        <taxon>Flavobacteriaceae</taxon>
        <taxon>Sediminicola</taxon>
    </lineage>
</organism>
<name>A0ABV2TZX5_9FLAO</name>
<evidence type="ECO:0000313" key="1">
    <source>
        <dbReference type="EMBL" id="MET7029834.1"/>
    </source>
</evidence>